<name>A0A2G9HZN3_9LAMI</name>
<organism evidence="8 9">
    <name type="scientific">Handroanthus impetiginosus</name>
    <dbReference type="NCBI Taxonomy" id="429701"/>
    <lineage>
        <taxon>Eukaryota</taxon>
        <taxon>Viridiplantae</taxon>
        <taxon>Streptophyta</taxon>
        <taxon>Embryophyta</taxon>
        <taxon>Tracheophyta</taxon>
        <taxon>Spermatophyta</taxon>
        <taxon>Magnoliopsida</taxon>
        <taxon>eudicotyledons</taxon>
        <taxon>Gunneridae</taxon>
        <taxon>Pentapetalae</taxon>
        <taxon>asterids</taxon>
        <taxon>lamiids</taxon>
        <taxon>Lamiales</taxon>
        <taxon>Bignoniaceae</taxon>
        <taxon>Crescentiina</taxon>
        <taxon>Tabebuia alliance</taxon>
        <taxon>Handroanthus</taxon>
    </lineage>
</organism>
<dbReference type="InterPro" id="IPR041367">
    <property type="entry name" value="Znf-CCCH_4"/>
</dbReference>
<keyword evidence="3 5" id="KW-0863">Zinc-finger</keyword>
<proteinExistence type="predicted"/>
<dbReference type="Gene3D" id="2.30.30.1190">
    <property type="match status" value="1"/>
</dbReference>
<feature type="region of interest" description="Disordered" evidence="6">
    <location>
        <begin position="374"/>
        <end position="415"/>
    </location>
</feature>
<dbReference type="STRING" id="429701.A0A2G9HZN3"/>
<dbReference type="EMBL" id="NKXS01000655">
    <property type="protein sequence ID" value="PIN22971.1"/>
    <property type="molecule type" value="Genomic_DNA"/>
</dbReference>
<protein>
    <recommendedName>
        <fullName evidence="7">C3H1-type domain-containing protein</fullName>
    </recommendedName>
</protein>
<feature type="zinc finger region" description="C3H1-type" evidence="5">
    <location>
        <begin position="456"/>
        <end position="480"/>
    </location>
</feature>
<dbReference type="Proteomes" id="UP000231279">
    <property type="component" value="Unassembled WGS sequence"/>
</dbReference>
<dbReference type="GO" id="GO:0008270">
    <property type="term" value="F:zinc ion binding"/>
    <property type="evidence" value="ECO:0007669"/>
    <property type="project" value="UniProtKB-KW"/>
</dbReference>
<accession>A0A2G9HZN3</accession>
<dbReference type="GO" id="GO:0003723">
    <property type="term" value="F:RNA binding"/>
    <property type="evidence" value="ECO:0007669"/>
    <property type="project" value="InterPro"/>
</dbReference>
<feature type="region of interest" description="Disordered" evidence="6">
    <location>
        <begin position="1"/>
        <end position="26"/>
    </location>
</feature>
<feature type="zinc finger region" description="C3H1-type" evidence="5">
    <location>
        <begin position="481"/>
        <end position="509"/>
    </location>
</feature>
<dbReference type="GO" id="GO:0045892">
    <property type="term" value="P:negative regulation of DNA-templated transcription"/>
    <property type="evidence" value="ECO:0007669"/>
    <property type="project" value="InterPro"/>
</dbReference>
<comment type="caution">
    <text evidence="8">The sequence shown here is derived from an EMBL/GenBank/DDBJ whole genome shotgun (WGS) entry which is preliminary data.</text>
</comment>
<evidence type="ECO:0000256" key="3">
    <source>
        <dbReference type="ARBA" id="ARBA00022771"/>
    </source>
</evidence>
<feature type="compositionally biased region" description="Polar residues" evidence="6">
    <location>
        <begin position="1"/>
        <end position="18"/>
    </location>
</feature>
<keyword evidence="4 5" id="KW-0862">Zinc</keyword>
<evidence type="ECO:0000313" key="9">
    <source>
        <dbReference type="Proteomes" id="UP000231279"/>
    </source>
</evidence>
<dbReference type="AlphaFoldDB" id="A0A2G9HZN3"/>
<sequence>MEDPSPTQNLSLNSSETAFSFPPHRRRPLRSRTYHALIGILSHCRTDWPQQNPQENGLCTRNEANLADILAPLPNSKESADTLYQQTSVGENKNSIVFQDGDSDSTQASVPGLDLVNLVKSGEQEVVPASRISVEDFSMVENQTGDCAIQIAMEQENANSVLDMQMDEFGTLEELEVDEDFSIHEFSEALNSCFGPDVVVESSKAGEDSQGNGTLLEENIPKTAEHELQLNEMELEKLLYNSGAVEPSCCLNADEEIEEGEIAGAVGAVFEDAVSLGERTTERVHASEDPCGKEKVTCNEEDRGQLRHEMSDPSLVNILNIDSNCMEVESRTAARLQDYHSQDVFHDGQMEAQRSGPMTPCLENLTANGRILQGNAAESRTPAAAEKDDDAKKKKRRRGPLTKERKDKKKNRKLGVRKLKLKPILKPMIKTPCRHYLQGRCHEGEKCNFSHDAVPLTKSQPCRYFACHTCMKGDDCPFDHQLSKYPCDNYTTNGFCSRGSDCLFSHEIPAKQSFLVTPNVSKPELTGIKGGSSTISKFTKPEVKFPSQLNNSNSSKHTDNSGIFHQKVDAKFSSAGNSPGMSAELVGAKPVPRTTGLTPKGVSFLSNGGMSLVDSSRHKRDTSVKDNVGIDVSCKTILKMPGNVNKLSNMSDGVAPRKPRGINFLSFTHPSSDGSGGEMFSDLLSNSNNEARKSVLDDMGKGELACSLPQSVGMLKVNRQMNQSATNLVPASNEKVNGTPSRVPQHINFLNFDRISADVAILKEGGKSPSSKDETALSFVKERRNTQGDLQEATKRPSLSFDELTGQSTIGHNANLSTYFKTSLLSNTPSSVQKAVQSALSFAAKFESNIKVGSSLHQQRS</sequence>
<evidence type="ECO:0000256" key="6">
    <source>
        <dbReference type="SAM" id="MobiDB-lite"/>
    </source>
</evidence>
<evidence type="ECO:0000256" key="1">
    <source>
        <dbReference type="ARBA" id="ARBA00022723"/>
    </source>
</evidence>
<dbReference type="GO" id="GO:0005634">
    <property type="term" value="C:nucleus"/>
    <property type="evidence" value="ECO:0007669"/>
    <property type="project" value="TreeGrafter"/>
</dbReference>
<dbReference type="PROSITE" id="PS50103">
    <property type="entry name" value="ZF_C3H1"/>
    <property type="match status" value="3"/>
</dbReference>
<dbReference type="PANTHER" id="PTHR13119">
    <property type="entry name" value="ZINC FINGER CCCH DOMAIN-CONTAINING PROTEI"/>
    <property type="match status" value="1"/>
</dbReference>
<feature type="compositionally biased region" description="Basic residues" evidence="6">
    <location>
        <begin position="393"/>
        <end position="415"/>
    </location>
</feature>
<feature type="zinc finger region" description="C3H1-type" evidence="5">
    <location>
        <begin position="427"/>
        <end position="454"/>
    </location>
</feature>
<dbReference type="Pfam" id="PF18044">
    <property type="entry name" value="zf-CCCH_4"/>
    <property type="match status" value="1"/>
</dbReference>
<keyword evidence="1 5" id="KW-0479">Metal-binding</keyword>
<dbReference type="InterPro" id="IPR000571">
    <property type="entry name" value="Znf_CCCH"/>
</dbReference>
<evidence type="ECO:0000256" key="5">
    <source>
        <dbReference type="PROSITE-ProRule" id="PRU00723"/>
    </source>
</evidence>
<evidence type="ECO:0000256" key="4">
    <source>
        <dbReference type="ARBA" id="ARBA00022833"/>
    </source>
</evidence>
<keyword evidence="9" id="KW-1185">Reference proteome</keyword>
<evidence type="ECO:0000256" key="2">
    <source>
        <dbReference type="ARBA" id="ARBA00022737"/>
    </source>
</evidence>
<dbReference type="InterPro" id="IPR036855">
    <property type="entry name" value="Znf_CCCH_sf"/>
</dbReference>
<dbReference type="PANTHER" id="PTHR13119:SF12">
    <property type="entry name" value="PROTEIN SUPPRESSOR OF SABLE"/>
    <property type="match status" value="1"/>
</dbReference>
<dbReference type="SUPFAM" id="SSF90229">
    <property type="entry name" value="CCCH zinc finger"/>
    <property type="match status" value="2"/>
</dbReference>
<dbReference type="Pfam" id="PF00642">
    <property type="entry name" value="zf-CCCH"/>
    <property type="match status" value="1"/>
</dbReference>
<gene>
    <name evidence="8" type="ORF">CDL12_04323</name>
</gene>
<keyword evidence="2" id="KW-0677">Repeat</keyword>
<evidence type="ECO:0000313" key="8">
    <source>
        <dbReference type="EMBL" id="PIN22971.1"/>
    </source>
</evidence>
<dbReference type="SMART" id="SM00356">
    <property type="entry name" value="ZnF_C3H1"/>
    <property type="match status" value="3"/>
</dbReference>
<feature type="domain" description="C3H1-type" evidence="7">
    <location>
        <begin position="427"/>
        <end position="454"/>
    </location>
</feature>
<reference evidence="9" key="1">
    <citation type="journal article" date="2018" name="Gigascience">
        <title>Genome assembly of the Pink Ipe (Handroanthus impetiginosus, Bignoniaceae), a highly valued, ecologically keystone Neotropical timber forest tree.</title>
        <authorList>
            <person name="Silva-Junior O.B."/>
            <person name="Grattapaglia D."/>
            <person name="Novaes E."/>
            <person name="Collevatti R.G."/>
        </authorList>
    </citation>
    <scope>NUCLEOTIDE SEQUENCE [LARGE SCALE GENOMIC DNA]</scope>
    <source>
        <strain evidence="9">cv. UFG-1</strain>
    </source>
</reference>
<feature type="domain" description="C3H1-type" evidence="7">
    <location>
        <begin position="481"/>
        <end position="509"/>
    </location>
</feature>
<dbReference type="InterPro" id="IPR045124">
    <property type="entry name" value="Su(sable)-like"/>
</dbReference>
<dbReference type="Gene3D" id="4.10.1000.10">
    <property type="entry name" value="Zinc finger, CCCH-type"/>
    <property type="match status" value="1"/>
</dbReference>
<feature type="domain" description="C3H1-type" evidence="7">
    <location>
        <begin position="456"/>
        <end position="480"/>
    </location>
</feature>
<evidence type="ECO:0000259" key="7">
    <source>
        <dbReference type="PROSITE" id="PS50103"/>
    </source>
</evidence>
<dbReference type="OrthoDB" id="411372at2759"/>